<feature type="signal peptide" evidence="7">
    <location>
        <begin position="1"/>
        <end position="25"/>
    </location>
</feature>
<feature type="transmembrane region" description="Helical" evidence="6">
    <location>
        <begin position="147"/>
        <end position="169"/>
    </location>
</feature>
<dbReference type="GO" id="GO:0005886">
    <property type="term" value="C:plasma membrane"/>
    <property type="evidence" value="ECO:0007669"/>
    <property type="project" value="UniProtKB-SubCell"/>
</dbReference>
<keyword evidence="7" id="KW-0732">Signal</keyword>
<reference evidence="8 9" key="1">
    <citation type="submission" date="2016-08" db="EMBL/GenBank/DDBJ databases">
        <authorList>
            <person name="Seilhamer J.J."/>
        </authorList>
    </citation>
    <scope>NUCLEOTIDE SEQUENCE [LARGE SCALE GENOMIC DNA]</scope>
    <source>
        <strain evidence="8 9">KCTC 42603</strain>
    </source>
</reference>
<keyword evidence="4 6" id="KW-1133">Transmembrane helix</keyword>
<keyword evidence="9" id="KW-1185">Reference proteome</keyword>
<dbReference type="STRING" id="1656094.BFC18_14255"/>
<gene>
    <name evidence="8" type="ORF">BFC18_14255</name>
</gene>
<evidence type="ECO:0000256" key="3">
    <source>
        <dbReference type="ARBA" id="ARBA00022692"/>
    </source>
</evidence>
<dbReference type="GO" id="GO:0015171">
    <property type="term" value="F:amino acid transmembrane transporter activity"/>
    <property type="evidence" value="ECO:0007669"/>
    <property type="project" value="TreeGrafter"/>
</dbReference>
<protein>
    <submittedName>
        <fullName evidence="8">Lysine transporter LysE</fullName>
    </submittedName>
</protein>
<dbReference type="Proteomes" id="UP000175691">
    <property type="component" value="Unassembled WGS sequence"/>
</dbReference>
<evidence type="ECO:0000256" key="5">
    <source>
        <dbReference type="ARBA" id="ARBA00023136"/>
    </source>
</evidence>
<evidence type="ECO:0000313" key="8">
    <source>
        <dbReference type="EMBL" id="OFC70333.1"/>
    </source>
</evidence>
<evidence type="ECO:0000256" key="2">
    <source>
        <dbReference type="ARBA" id="ARBA00022475"/>
    </source>
</evidence>
<feature type="transmembrane region" description="Helical" evidence="6">
    <location>
        <begin position="109"/>
        <end position="135"/>
    </location>
</feature>
<accession>A0A1E7Z9W4</accession>
<keyword evidence="2" id="KW-1003">Cell membrane</keyword>
<keyword evidence="5 6" id="KW-0472">Membrane</keyword>
<feature type="chain" id="PRO_5009209547" evidence="7">
    <location>
        <begin position="26"/>
        <end position="203"/>
    </location>
</feature>
<name>A0A1E7Z9W4_9ALTE</name>
<keyword evidence="3 6" id="KW-0812">Transmembrane</keyword>
<dbReference type="PANTHER" id="PTHR30086:SF16">
    <property type="entry name" value="AMINO ACID EFFLUX PERMEASE RHTB FAMILY"/>
    <property type="match status" value="1"/>
</dbReference>
<comment type="caution">
    <text evidence="8">The sequence shown here is derived from an EMBL/GenBank/DDBJ whole genome shotgun (WGS) entry which is preliminary data.</text>
</comment>
<dbReference type="InterPro" id="IPR001123">
    <property type="entry name" value="LeuE-type"/>
</dbReference>
<dbReference type="OrthoDB" id="581870at2"/>
<dbReference type="PANTHER" id="PTHR30086">
    <property type="entry name" value="ARGININE EXPORTER PROTEIN ARGO"/>
    <property type="match status" value="1"/>
</dbReference>
<dbReference type="EMBL" id="MDHN01000029">
    <property type="protein sequence ID" value="OFC70333.1"/>
    <property type="molecule type" value="Genomic_DNA"/>
</dbReference>
<evidence type="ECO:0000256" key="1">
    <source>
        <dbReference type="ARBA" id="ARBA00004651"/>
    </source>
</evidence>
<evidence type="ECO:0000256" key="7">
    <source>
        <dbReference type="SAM" id="SignalP"/>
    </source>
</evidence>
<proteinExistence type="predicted"/>
<sequence length="203" mass="21018">MTIVVFFTLFSVCLLGAMSPGPSLAVVTKHALSGGRFNGLCTAWAHASGVFFYALLTSSGLAVLLQHSPVLFKALTWLGAGYLAYLGVKSLMSKGGIQAQLQSGKKVSALAAAGDGLAISLFNPKIALFFIALFSQFIGVADNMAETAVIVATPALIDGLWYTLIAVVMSSQAVVQRIQAKAGIIDKVTGGVLILLAVKAVSL</sequence>
<dbReference type="RefSeq" id="WP_070125976.1">
    <property type="nucleotide sequence ID" value="NZ_MDHN01000029.1"/>
</dbReference>
<comment type="subcellular location">
    <subcellularLocation>
        <location evidence="1">Cell membrane</location>
        <topology evidence="1">Multi-pass membrane protein</topology>
    </subcellularLocation>
</comment>
<evidence type="ECO:0000313" key="9">
    <source>
        <dbReference type="Proteomes" id="UP000175691"/>
    </source>
</evidence>
<dbReference type="AlphaFoldDB" id="A0A1E7Z9W4"/>
<evidence type="ECO:0000256" key="4">
    <source>
        <dbReference type="ARBA" id="ARBA00022989"/>
    </source>
</evidence>
<organism evidence="8 9">
    <name type="scientific">Alteromonas confluentis</name>
    <dbReference type="NCBI Taxonomy" id="1656094"/>
    <lineage>
        <taxon>Bacteria</taxon>
        <taxon>Pseudomonadati</taxon>
        <taxon>Pseudomonadota</taxon>
        <taxon>Gammaproteobacteria</taxon>
        <taxon>Alteromonadales</taxon>
        <taxon>Alteromonadaceae</taxon>
        <taxon>Alteromonas/Salinimonas group</taxon>
        <taxon>Alteromonas</taxon>
    </lineage>
</organism>
<dbReference type="Pfam" id="PF01810">
    <property type="entry name" value="LysE"/>
    <property type="match status" value="1"/>
</dbReference>
<evidence type="ECO:0000256" key="6">
    <source>
        <dbReference type="SAM" id="Phobius"/>
    </source>
</evidence>